<dbReference type="AlphaFoldDB" id="A0A6A6V5D1"/>
<dbReference type="Proteomes" id="UP000799440">
    <property type="component" value="Unassembled WGS sequence"/>
</dbReference>
<dbReference type="InterPro" id="IPR013087">
    <property type="entry name" value="Znf_C2H2_type"/>
</dbReference>
<feature type="domain" description="C2H2-type" evidence="3">
    <location>
        <begin position="214"/>
        <end position="237"/>
    </location>
</feature>
<feature type="region of interest" description="Disordered" evidence="2">
    <location>
        <begin position="128"/>
        <end position="173"/>
    </location>
</feature>
<sequence length="476" mass="54425">MEYHHDEQLPLFVDNHILNCENQPVYVDAMHTEIVQQNLPDIAMDSEYVWPSFGAAVRGTHSAQSMHPTSSRSSVSTNFRLSNNSIFSQQNWRDSATSTNTTWSGISYSSRAHHVSHAQHALDANAAAQITRTRSSATKSRPHCAKAISRSNTTSKAPTKPVNPEFSTCVSRPKRSRRTLKEPRYWCTSCKEGFGEKYDWKRHEETYQERCETYQCDLCDKQYFLDKDFLHHHKESHRCKTCNENDHVNQSRRSRRRRTGWGCGFCLRFDADWTERCNHIAWHLEKNGDTIADWNQTQVILSLLQQSGIKQEWHRLLESKRERNPSFGWSQRWAGRAEGYPDSDCAPQLQDLLEFFTTGQNATALVALAYEMGHQLPKPSPPSRGHSPIDKQLPPLPQGPPVPPKDLEPTHPASHPAMMQFPHGSGNGFSQWDHFIETIPEDDMLPNSAVMDLFQPGLDQYLGVEAGLFQTQYHNA</sequence>
<feature type="compositionally biased region" description="Polar residues" evidence="2">
    <location>
        <begin position="130"/>
        <end position="139"/>
    </location>
</feature>
<evidence type="ECO:0000259" key="3">
    <source>
        <dbReference type="PROSITE" id="PS50157"/>
    </source>
</evidence>
<keyword evidence="1" id="KW-0479">Metal-binding</keyword>
<keyword evidence="1" id="KW-0863">Zinc-finger</keyword>
<gene>
    <name evidence="4" type="ORF">M011DRAFT_426817</name>
</gene>
<keyword evidence="5" id="KW-1185">Reference proteome</keyword>
<feature type="compositionally biased region" description="Pro residues" evidence="2">
    <location>
        <begin position="394"/>
        <end position="404"/>
    </location>
</feature>
<protein>
    <recommendedName>
        <fullName evidence="3">C2H2-type domain-containing protein</fullName>
    </recommendedName>
</protein>
<evidence type="ECO:0000256" key="1">
    <source>
        <dbReference type="PROSITE-ProRule" id="PRU00042"/>
    </source>
</evidence>
<organism evidence="4 5">
    <name type="scientific">Sporormia fimetaria CBS 119925</name>
    <dbReference type="NCBI Taxonomy" id="1340428"/>
    <lineage>
        <taxon>Eukaryota</taxon>
        <taxon>Fungi</taxon>
        <taxon>Dikarya</taxon>
        <taxon>Ascomycota</taxon>
        <taxon>Pezizomycotina</taxon>
        <taxon>Dothideomycetes</taxon>
        <taxon>Pleosporomycetidae</taxon>
        <taxon>Pleosporales</taxon>
        <taxon>Sporormiaceae</taxon>
        <taxon>Sporormia</taxon>
    </lineage>
</organism>
<dbReference type="GO" id="GO:0008270">
    <property type="term" value="F:zinc ion binding"/>
    <property type="evidence" value="ECO:0007669"/>
    <property type="project" value="UniProtKB-KW"/>
</dbReference>
<dbReference type="PROSITE" id="PS00028">
    <property type="entry name" value="ZINC_FINGER_C2H2_1"/>
    <property type="match status" value="1"/>
</dbReference>
<dbReference type="OrthoDB" id="654211at2759"/>
<evidence type="ECO:0000313" key="5">
    <source>
        <dbReference type="Proteomes" id="UP000799440"/>
    </source>
</evidence>
<accession>A0A6A6V5D1</accession>
<name>A0A6A6V5D1_9PLEO</name>
<keyword evidence="1" id="KW-0862">Zinc</keyword>
<dbReference type="EMBL" id="MU006581">
    <property type="protein sequence ID" value="KAF2745695.1"/>
    <property type="molecule type" value="Genomic_DNA"/>
</dbReference>
<proteinExistence type="predicted"/>
<evidence type="ECO:0000256" key="2">
    <source>
        <dbReference type="SAM" id="MobiDB-lite"/>
    </source>
</evidence>
<dbReference type="PROSITE" id="PS50157">
    <property type="entry name" value="ZINC_FINGER_C2H2_2"/>
    <property type="match status" value="1"/>
</dbReference>
<feature type="region of interest" description="Disordered" evidence="2">
    <location>
        <begin position="376"/>
        <end position="417"/>
    </location>
</feature>
<evidence type="ECO:0000313" key="4">
    <source>
        <dbReference type="EMBL" id="KAF2745695.1"/>
    </source>
</evidence>
<reference evidence="4" key="1">
    <citation type="journal article" date="2020" name="Stud. Mycol.">
        <title>101 Dothideomycetes genomes: a test case for predicting lifestyles and emergence of pathogens.</title>
        <authorList>
            <person name="Haridas S."/>
            <person name="Albert R."/>
            <person name="Binder M."/>
            <person name="Bloem J."/>
            <person name="Labutti K."/>
            <person name="Salamov A."/>
            <person name="Andreopoulos B."/>
            <person name="Baker S."/>
            <person name="Barry K."/>
            <person name="Bills G."/>
            <person name="Bluhm B."/>
            <person name="Cannon C."/>
            <person name="Castanera R."/>
            <person name="Culley D."/>
            <person name="Daum C."/>
            <person name="Ezra D."/>
            <person name="Gonzalez J."/>
            <person name="Henrissat B."/>
            <person name="Kuo A."/>
            <person name="Liang C."/>
            <person name="Lipzen A."/>
            <person name="Lutzoni F."/>
            <person name="Magnuson J."/>
            <person name="Mondo S."/>
            <person name="Nolan M."/>
            <person name="Ohm R."/>
            <person name="Pangilinan J."/>
            <person name="Park H.-J."/>
            <person name="Ramirez L."/>
            <person name="Alfaro M."/>
            <person name="Sun H."/>
            <person name="Tritt A."/>
            <person name="Yoshinaga Y."/>
            <person name="Zwiers L.-H."/>
            <person name="Turgeon B."/>
            <person name="Goodwin S."/>
            <person name="Spatafora J."/>
            <person name="Crous P."/>
            <person name="Grigoriev I."/>
        </authorList>
    </citation>
    <scope>NUCLEOTIDE SEQUENCE</scope>
    <source>
        <strain evidence="4">CBS 119925</strain>
    </source>
</reference>